<dbReference type="Pfam" id="PF13426">
    <property type="entry name" value="PAS_9"/>
    <property type="match status" value="1"/>
</dbReference>
<dbReference type="CDD" id="cd16917">
    <property type="entry name" value="HATPase_UhpB-NarQ-NarX-like"/>
    <property type="match status" value="1"/>
</dbReference>
<dbReference type="EC" id="2.7.13.3" evidence="2"/>
<accession>A0ABS3YXT7</accession>
<evidence type="ECO:0000256" key="2">
    <source>
        <dbReference type="ARBA" id="ARBA00012438"/>
    </source>
</evidence>
<dbReference type="InterPro" id="IPR050482">
    <property type="entry name" value="Sensor_HK_TwoCompSys"/>
</dbReference>
<dbReference type="SUPFAM" id="SSF55785">
    <property type="entry name" value="PYP-like sensor domain (PAS domain)"/>
    <property type="match status" value="3"/>
</dbReference>
<keyword evidence="13" id="KW-1185">Reference proteome</keyword>
<keyword evidence="8" id="KW-0902">Two-component regulatory system</keyword>
<protein>
    <recommendedName>
        <fullName evidence="2">histidine kinase</fullName>
        <ecNumber evidence="2">2.7.13.3</ecNumber>
    </recommendedName>
</protein>
<evidence type="ECO:0000259" key="10">
    <source>
        <dbReference type="PROSITE" id="PS50112"/>
    </source>
</evidence>
<dbReference type="PROSITE" id="PS50113">
    <property type="entry name" value="PAC"/>
    <property type="match status" value="1"/>
</dbReference>
<comment type="caution">
    <text evidence="12">The sequence shown here is derived from an EMBL/GenBank/DDBJ whole genome shotgun (WGS) entry which is preliminary data.</text>
</comment>
<dbReference type="InterPro" id="IPR035965">
    <property type="entry name" value="PAS-like_dom_sf"/>
</dbReference>
<comment type="catalytic activity">
    <reaction evidence="1">
        <text>ATP + protein L-histidine = ADP + protein N-phospho-L-histidine.</text>
        <dbReference type="EC" id="2.7.13.3"/>
    </reaction>
</comment>
<evidence type="ECO:0000313" key="12">
    <source>
        <dbReference type="EMBL" id="MBO9202718.1"/>
    </source>
</evidence>
<evidence type="ECO:0000256" key="3">
    <source>
        <dbReference type="ARBA" id="ARBA00022553"/>
    </source>
</evidence>
<keyword evidence="5" id="KW-0547">Nucleotide-binding</keyword>
<keyword evidence="7" id="KW-0067">ATP-binding</keyword>
<dbReference type="PROSITE" id="PS50112">
    <property type="entry name" value="PAS"/>
    <property type="match status" value="2"/>
</dbReference>
<feature type="domain" description="Histidine kinase" evidence="9">
    <location>
        <begin position="424"/>
        <end position="613"/>
    </location>
</feature>
<dbReference type="Pfam" id="PF02518">
    <property type="entry name" value="HATPase_c"/>
    <property type="match status" value="1"/>
</dbReference>
<keyword evidence="6" id="KW-0418">Kinase</keyword>
<evidence type="ECO:0000256" key="7">
    <source>
        <dbReference type="ARBA" id="ARBA00022840"/>
    </source>
</evidence>
<name>A0ABS3YXT7_9BACT</name>
<evidence type="ECO:0000256" key="6">
    <source>
        <dbReference type="ARBA" id="ARBA00022777"/>
    </source>
</evidence>
<dbReference type="PANTHER" id="PTHR24421">
    <property type="entry name" value="NITRATE/NITRITE SENSOR PROTEIN NARX-RELATED"/>
    <property type="match status" value="1"/>
</dbReference>
<dbReference type="InterPro" id="IPR000700">
    <property type="entry name" value="PAS-assoc_C"/>
</dbReference>
<feature type="domain" description="PAS" evidence="10">
    <location>
        <begin position="153"/>
        <end position="223"/>
    </location>
</feature>
<dbReference type="InterPro" id="IPR003594">
    <property type="entry name" value="HATPase_dom"/>
</dbReference>
<dbReference type="Gene3D" id="3.30.450.20">
    <property type="entry name" value="PAS domain"/>
    <property type="match status" value="3"/>
</dbReference>
<evidence type="ECO:0000313" key="13">
    <source>
        <dbReference type="Proteomes" id="UP000677244"/>
    </source>
</evidence>
<dbReference type="PANTHER" id="PTHR24421:SF10">
    <property type="entry name" value="NITRATE_NITRITE SENSOR PROTEIN NARQ"/>
    <property type="match status" value="1"/>
</dbReference>
<dbReference type="PROSITE" id="PS50109">
    <property type="entry name" value="HIS_KIN"/>
    <property type="match status" value="1"/>
</dbReference>
<keyword evidence="3" id="KW-0597">Phosphoprotein</keyword>
<dbReference type="SUPFAM" id="SSF55874">
    <property type="entry name" value="ATPase domain of HSP90 chaperone/DNA topoisomerase II/histidine kinase"/>
    <property type="match status" value="1"/>
</dbReference>
<dbReference type="CDD" id="cd00130">
    <property type="entry name" value="PAS"/>
    <property type="match status" value="1"/>
</dbReference>
<evidence type="ECO:0000256" key="8">
    <source>
        <dbReference type="ARBA" id="ARBA00023012"/>
    </source>
</evidence>
<dbReference type="SMART" id="SM00091">
    <property type="entry name" value="PAS"/>
    <property type="match status" value="3"/>
</dbReference>
<dbReference type="EMBL" id="JAGHKO010000005">
    <property type="protein sequence ID" value="MBO9202718.1"/>
    <property type="molecule type" value="Genomic_DNA"/>
</dbReference>
<dbReference type="InterPro" id="IPR005467">
    <property type="entry name" value="His_kinase_dom"/>
</dbReference>
<dbReference type="Pfam" id="PF07730">
    <property type="entry name" value="HisKA_3"/>
    <property type="match status" value="1"/>
</dbReference>
<dbReference type="NCBIfam" id="TIGR00229">
    <property type="entry name" value="sensory_box"/>
    <property type="match status" value="2"/>
</dbReference>
<feature type="domain" description="PAS" evidence="10">
    <location>
        <begin position="279"/>
        <end position="361"/>
    </location>
</feature>
<keyword evidence="4" id="KW-0808">Transferase</keyword>
<evidence type="ECO:0000256" key="4">
    <source>
        <dbReference type="ARBA" id="ARBA00022679"/>
    </source>
</evidence>
<feature type="domain" description="PAC" evidence="11">
    <location>
        <begin position="227"/>
        <end position="278"/>
    </location>
</feature>
<dbReference type="Gene3D" id="1.20.5.1930">
    <property type="match status" value="1"/>
</dbReference>
<evidence type="ECO:0000256" key="1">
    <source>
        <dbReference type="ARBA" id="ARBA00000085"/>
    </source>
</evidence>
<dbReference type="Gene3D" id="3.30.565.10">
    <property type="entry name" value="Histidine kinase-like ATPase, C-terminal domain"/>
    <property type="match status" value="1"/>
</dbReference>
<organism evidence="12 13">
    <name type="scientific">Niastella soli</name>
    <dbReference type="NCBI Taxonomy" id="2821487"/>
    <lineage>
        <taxon>Bacteria</taxon>
        <taxon>Pseudomonadati</taxon>
        <taxon>Bacteroidota</taxon>
        <taxon>Chitinophagia</taxon>
        <taxon>Chitinophagales</taxon>
        <taxon>Chitinophagaceae</taxon>
        <taxon>Niastella</taxon>
    </lineage>
</organism>
<dbReference type="InterPro" id="IPR013767">
    <property type="entry name" value="PAS_fold"/>
</dbReference>
<reference evidence="12 13" key="1">
    <citation type="submission" date="2021-03" db="EMBL/GenBank/DDBJ databases">
        <title>Assistant Professor.</title>
        <authorList>
            <person name="Huq M.A."/>
        </authorList>
    </citation>
    <scope>NUCLEOTIDE SEQUENCE [LARGE SCALE GENOMIC DNA]</scope>
    <source>
        <strain evidence="12 13">MAH-29</strain>
    </source>
</reference>
<gene>
    <name evidence="12" type="ORF">J7I42_20685</name>
</gene>
<dbReference type="Proteomes" id="UP000677244">
    <property type="component" value="Unassembled WGS sequence"/>
</dbReference>
<sequence length="613" mass="69446">MQTSSVSHSDDAMHVTTGPKRNAIAAAILNGVIENTEGYTWIIDKDLHYIVCNRHLRNTIKQLSGKDVLPGDEVIDCMALLDDTHQLSWTAIYQEAFNGTAQRFAHSCSIQQNTVFFDITITPVREDNKIIALSCSAQDITERKKAEEGLRQSELKFRSLIENSTDIILMANEDGNIFYSSPSAKTVFGYEEADYIGRHVCSFVHSDSLPAMGDLVQNLMQHPNELYTIDLKVYDKQGNERWVQGLASNMLQRPGINALVGNFRDITERKKAEELLKASEDLYRNLFYNSPLPKAVCDAETMQFLEVNEATIQLYGYSREEFMQMKGRAILSTEEPELPQVLSKEDNPNQPSILRKHIKKNKEPIFVEVWAHAINYKGRSALLILGNDITEKIQLQNQLVEEKIQRQQEVAKAVIDAQEKEREALGRELHDNISQVLTTARLYLNCAKDSPATQEAMIKRSCDSITNAIEEIRRLSKSMIETFHKEVGLEFSLNDLIEKIRLAQPFTISLYFAVPDEPNLDDKLKKTIFRIVQEQLNNTIKHADASEVQVAIVQKKRQLLITIADDGKGFDPSHKRNGIGITNIISRTELFNGRVKIESSPGKGCRMQVSFTI</sequence>
<evidence type="ECO:0000259" key="9">
    <source>
        <dbReference type="PROSITE" id="PS50109"/>
    </source>
</evidence>
<dbReference type="InterPro" id="IPR000014">
    <property type="entry name" value="PAS"/>
</dbReference>
<evidence type="ECO:0000256" key="5">
    <source>
        <dbReference type="ARBA" id="ARBA00022741"/>
    </source>
</evidence>
<dbReference type="InterPro" id="IPR036890">
    <property type="entry name" value="HATPase_C_sf"/>
</dbReference>
<evidence type="ECO:0000259" key="11">
    <source>
        <dbReference type="PROSITE" id="PS50113"/>
    </source>
</evidence>
<dbReference type="InterPro" id="IPR011712">
    <property type="entry name" value="Sig_transdc_His_kin_sub3_dim/P"/>
</dbReference>
<proteinExistence type="predicted"/>
<dbReference type="RefSeq" id="WP_209140773.1">
    <property type="nucleotide sequence ID" value="NZ_JAGHKO010000005.1"/>
</dbReference>
<dbReference type="Pfam" id="PF00989">
    <property type="entry name" value="PAS"/>
    <property type="match status" value="1"/>
</dbReference>